<dbReference type="AlphaFoldDB" id="A0A1D2YWC0"/>
<dbReference type="Proteomes" id="UP000243739">
    <property type="component" value="Unassembled WGS sequence"/>
</dbReference>
<dbReference type="RefSeq" id="WP_069656167.1">
    <property type="nucleotide sequence ID" value="NZ_MIJF01000011.1"/>
</dbReference>
<accession>A0A1D2YWC0</accession>
<keyword evidence="1" id="KW-0175">Coiled coil</keyword>
<comment type="caution">
    <text evidence="2">The sequence shown here is derived from an EMBL/GenBank/DDBJ whole genome shotgun (WGS) entry which is preliminary data.</text>
</comment>
<dbReference type="STRING" id="337097.BHF71_07050"/>
<dbReference type="EMBL" id="MIJF01000011">
    <property type="protein sequence ID" value="OEF99947.1"/>
    <property type="molecule type" value="Genomic_DNA"/>
</dbReference>
<gene>
    <name evidence="2" type="ORF">BHF71_07050</name>
</gene>
<name>A0A1D2YWC0_9BACI</name>
<reference evidence="2 3" key="1">
    <citation type="submission" date="2016-09" db="EMBL/GenBank/DDBJ databases">
        <title>Draft genome sequence for the type strain of Vulcanibacillus modesticaldus BR, a strictly anaerobic, moderately thermophilic, and nitrate-reducing bacterium from deep sea-hydrothermal vents of the Mid-Atlantic Ridge.</title>
        <authorList>
            <person name="Abin C.A."/>
            <person name="Hollibaugh J.T."/>
        </authorList>
    </citation>
    <scope>NUCLEOTIDE SEQUENCE [LARGE SCALE GENOMIC DNA]</scope>
    <source>
        <strain evidence="2 3">BR</strain>
    </source>
</reference>
<organism evidence="2 3">
    <name type="scientific">Vulcanibacillus modesticaldus</name>
    <dbReference type="NCBI Taxonomy" id="337097"/>
    <lineage>
        <taxon>Bacteria</taxon>
        <taxon>Bacillati</taxon>
        <taxon>Bacillota</taxon>
        <taxon>Bacilli</taxon>
        <taxon>Bacillales</taxon>
        <taxon>Bacillaceae</taxon>
        <taxon>Vulcanibacillus</taxon>
    </lineage>
</organism>
<evidence type="ECO:0000313" key="2">
    <source>
        <dbReference type="EMBL" id="OEF99947.1"/>
    </source>
</evidence>
<evidence type="ECO:0000313" key="3">
    <source>
        <dbReference type="Proteomes" id="UP000243739"/>
    </source>
</evidence>
<feature type="coiled-coil region" evidence="1">
    <location>
        <begin position="19"/>
        <end position="46"/>
    </location>
</feature>
<protein>
    <submittedName>
        <fullName evidence="2">Uncharacterized protein</fullName>
    </submittedName>
</protein>
<keyword evidence="3" id="KW-1185">Reference proteome</keyword>
<evidence type="ECO:0000256" key="1">
    <source>
        <dbReference type="SAM" id="Coils"/>
    </source>
</evidence>
<dbReference type="OrthoDB" id="9777242at2"/>
<sequence>MSAFLAPVHFWMYDKIINLRNLEDELSELLRDNEQYREFLENLSKKYGDINRDESLEAIIDHSNIHGWLQKNVDIVEVRHAEVITKLIDMGVSMDKILEKTEEHAIKVANNIHQEAEKNKDNFIKSYGYDTPKEVFATINTYVLDGLPCDRVSLPIEESPNEFIWETTNCIHEKYWDSIGGDVSNYYQVRNTWINSFVQNLPKKYRYERYQDSGKTLNRVVSLEGK</sequence>
<proteinExistence type="predicted"/>